<gene>
    <name evidence="1" type="ORF">Taro_032667</name>
</gene>
<keyword evidence="2" id="KW-1185">Reference proteome</keyword>
<organism evidence="1 2">
    <name type="scientific">Colocasia esculenta</name>
    <name type="common">Wild taro</name>
    <name type="synonym">Arum esculentum</name>
    <dbReference type="NCBI Taxonomy" id="4460"/>
    <lineage>
        <taxon>Eukaryota</taxon>
        <taxon>Viridiplantae</taxon>
        <taxon>Streptophyta</taxon>
        <taxon>Embryophyta</taxon>
        <taxon>Tracheophyta</taxon>
        <taxon>Spermatophyta</taxon>
        <taxon>Magnoliopsida</taxon>
        <taxon>Liliopsida</taxon>
        <taxon>Araceae</taxon>
        <taxon>Aroideae</taxon>
        <taxon>Colocasieae</taxon>
        <taxon>Colocasia</taxon>
    </lineage>
</organism>
<comment type="caution">
    <text evidence="1">The sequence shown here is derived from an EMBL/GenBank/DDBJ whole genome shotgun (WGS) entry which is preliminary data.</text>
</comment>
<dbReference type="EMBL" id="NMUH01002432">
    <property type="protein sequence ID" value="MQL99936.1"/>
    <property type="molecule type" value="Genomic_DNA"/>
</dbReference>
<sequence>MSFRTCWGRDKKFLVAGEQEIIHTKRFFFPVVSAATCTDHHLEVDQRALVSTLLALVSTHCPRTAQKVFWEVRIVFTIEERGSVDRLTFVVTLGCHASLLFRSLDPFFVEETRSDTTCCPIDEPRGGVNGSFKII</sequence>
<proteinExistence type="predicted"/>
<name>A0A843VXY0_COLES</name>
<evidence type="ECO:0000313" key="2">
    <source>
        <dbReference type="Proteomes" id="UP000652761"/>
    </source>
</evidence>
<dbReference type="Proteomes" id="UP000652761">
    <property type="component" value="Unassembled WGS sequence"/>
</dbReference>
<accession>A0A843VXY0</accession>
<protein>
    <submittedName>
        <fullName evidence="1">Uncharacterized protein</fullName>
    </submittedName>
</protein>
<dbReference type="AlphaFoldDB" id="A0A843VXY0"/>
<evidence type="ECO:0000313" key="1">
    <source>
        <dbReference type="EMBL" id="MQL99936.1"/>
    </source>
</evidence>
<reference evidence="1" key="1">
    <citation type="submission" date="2017-07" db="EMBL/GenBank/DDBJ databases">
        <title>Taro Niue Genome Assembly and Annotation.</title>
        <authorList>
            <person name="Atibalentja N."/>
            <person name="Keating K."/>
            <person name="Fields C.J."/>
        </authorList>
    </citation>
    <scope>NUCLEOTIDE SEQUENCE</scope>
    <source>
        <strain evidence="1">Niue_2</strain>
        <tissue evidence="1">Leaf</tissue>
    </source>
</reference>